<evidence type="ECO:0000313" key="3">
    <source>
        <dbReference type="EMBL" id="QVT77921.1"/>
    </source>
</evidence>
<feature type="compositionally biased region" description="Basic and acidic residues" evidence="1">
    <location>
        <begin position="1"/>
        <end position="16"/>
    </location>
</feature>
<feature type="transmembrane region" description="Helical" evidence="2">
    <location>
        <begin position="394"/>
        <end position="419"/>
    </location>
</feature>
<proteinExistence type="predicted"/>
<dbReference type="RefSeq" id="WP_246535779.1">
    <property type="nucleotide sequence ID" value="NZ_BAAAHS010000017.1"/>
</dbReference>
<keyword evidence="2" id="KW-0472">Membrane</keyword>
<feature type="transmembrane region" description="Helical" evidence="2">
    <location>
        <begin position="293"/>
        <end position="311"/>
    </location>
</feature>
<evidence type="ECO:0008006" key="5">
    <source>
        <dbReference type="Google" id="ProtNLM"/>
    </source>
</evidence>
<evidence type="ECO:0000256" key="2">
    <source>
        <dbReference type="SAM" id="Phobius"/>
    </source>
</evidence>
<name>A0ABX8ECH2_9ACTN</name>
<feature type="transmembrane region" description="Helical" evidence="2">
    <location>
        <begin position="223"/>
        <end position="240"/>
    </location>
</feature>
<gene>
    <name evidence="3" type="ORF">ENKNEFLB_00290</name>
</gene>
<reference evidence="3 4" key="1">
    <citation type="submission" date="2021-05" db="EMBL/GenBank/DDBJ databases">
        <title>Complete genome of Nocardioides aquaticus KCTC 9944T isolated from meromictic and hypersaline Ekho Lake, Antarctica.</title>
        <authorList>
            <person name="Hwang K."/>
            <person name="Kim K.M."/>
            <person name="Choe H."/>
        </authorList>
    </citation>
    <scope>NUCLEOTIDE SEQUENCE [LARGE SCALE GENOMIC DNA]</scope>
    <source>
        <strain evidence="3 4">KCTC 9944</strain>
    </source>
</reference>
<dbReference type="EMBL" id="CP075371">
    <property type="protein sequence ID" value="QVT77921.1"/>
    <property type="molecule type" value="Genomic_DNA"/>
</dbReference>
<evidence type="ECO:0000256" key="1">
    <source>
        <dbReference type="SAM" id="MobiDB-lite"/>
    </source>
</evidence>
<keyword evidence="4" id="KW-1185">Reference proteome</keyword>
<sequence>MSRHRRAEETHGHGHGQDGAADDAVEVGTLARTAVLVSLAAFVVAAVVGAVWLWPDREPDFGEGGPPAFATEDTEFVTADVTEVAEPCADGERAAVEDGAVRGGAGGRTGAALTCGQVAATVTEGAGEGDRAVFPVAPEVSRSGLTEGDSVLVVRVPAEGAASYQFSQVQRGGALAWLLGIFVVAVVVVARLRGLMGLVGLGLGAVVVWQFTLPALLVGENGLAVAMTSATAIMVVVLYTTHGFSMRSSVALLGTLVGVALTGVLGLLAMGGTRLSGISDETGGLLAGQVSGLDFRGLLICGIVLTGLGVLNDVTITQASVVWELRAAQPGMPRRQVFASAMRIGRDHIASSIYTLLFAYTGAALIVLMLVSLLDRPFLELISSGVLTEEIVRTLTSAIGLVLAVPLTTGLAALLAAPAPAAARRTARL</sequence>
<dbReference type="PANTHER" id="PTHR41771:SF1">
    <property type="entry name" value="MEMBRANE PROTEIN"/>
    <property type="match status" value="1"/>
</dbReference>
<dbReference type="PANTHER" id="PTHR41771">
    <property type="entry name" value="MEMBRANE PROTEIN-RELATED"/>
    <property type="match status" value="1"/>
</dbReference>
<keyword evidence="2" id="KW-0812">Transmembrane</keyword>
<dbReference type="Proteomes" id="UP000679307">
    <property type="component" value="Chromosome"/>
</dbReference>
<feature type="transmembrane region" description="Helical" evidence="2">
    <location>
        <begin position="199"/>
        <end position="217"/>
    </location>
</feature>
<feature type="region of interest" description="Disordered" evidence="1">
    <location>
        <begin position="1"/>
        <end position="21"/>
    </location>
</feature>
<organism evidence="3 4">
    <name type="scientific">Nocardioides aquaticus</name>
    <dbReference type="NCBI Taxonomy" id="160826"/>
    <lineage>
        <taxon>Bacteria</taxon>
        <taxon>Bacillati</taxon>
        <taxon>Actinomycetota</taxon>
        <taxon>Actinomycetes</taxon>
        <taxon>Propionibacteriales</taxon>
        <taxon>Nocardioidaceae</taxon>
        <taxon>Nocardioides</taxon>
    </lineage>
</organism>
<feature type="transmembrane region" description="Helical" evidence="2">
    <location>
        <begin position="252"/>
        <end position="273"/>
    </location>
</feature>
<dbReference type="InterPro" id="IPR012507">
    <property type="entry name" value="YibE_F"/>
</dbReference>
<feature type="transmembrane region" description="Helical" evidence="2">
    <location>
        <begin position="353"/>
        <end position="374"/>
    </location>
</feature>
<keyword evidence="2" id="KW-1133">Transmembrane helix</keyword>
<feature type="transmembrane region" description="Helical" evidence="2">
    <location>
        <begin position="174"/>
        <end position="192"/>
    </location>
</feature>
<accession>A0ABX8ECH2</accession>
<evidence type="ECO:0000313" key="4">
    <source>
        <dbReference type="Proteomes" id="UP000679307"/>
    </source>
</evidence>
<protein>
    <recommendedName>
        <fullName evidence="5">YibE/F family protein</fullName>
    </recommendedName>
</protein>
<feature type="transmembrane region" description="Helical" evidence="2">
    <location>
        <begin position="34"/>
        <end position="54"/>
    </location>
</feature>
<dbReference type="Pfam" id="PF07907">
    <property type="entry name" value="YibE_F"/>
    <property type="match status" value="1"/>
</dbReference>